<comment type="caution">
    <text evidence="7">The sequence shown here is derived from an EMBL/GenBank/DDBJ whole genome shotgun (WGS) entry which is preliminary data.</text>
</comment>
<dbReference type="Proteomes" id="UP000267464">
    <property type="component" value="Unassembled WGS sequence"/>
</dbReference>
<feature type="chain" id="PRO_5018315445" evidence="5">
    <location>
        <begin position="25"/>
        <end position="262"/>
    </location>
</feature>
<feature type="domain" description="OmpA-like" evidence="6">
    <location>
        <begin position="149"/>
        <end position="262"/>
    </location>
</feature>
<dbReference type="RefSeq" id="WP_124541487.1">
    <property type="nucleotide sequence ID" value="NZ_QUSW01000004.1"/>
</dbReference>
<dbReference type="GO" id="GO:0009279">
    <property type="term" value="C:cell outer membrane"/>
    <property type="evidence" value="ECO:0007669"/>
    <property type="project" value="UniProtKB-SubCell"/>
</dbReference>
<keyword evidence="8" id="KW-1185">Reference proteome</keyword>
<protein>
    <submittedName>
        <fullName evidence="7">OmpA family protein</fullName>
    </submittedName>
</protein>
<reference evidence="7 8" key="2">
    <citation type="submission" date="2018-12" db="EMBL/GenBank/DDBJ databases">
        <title>Rhizobacter gummiphilus sp. nov., a rubber-degrading bacterium isolated from the soil of a botanical garden in Japan.</title>
        <authorList>
            <person name="Shunsuke S.S."/>
        </authorList>
    </citation>
    <scope>NUCLEOTIDE SEQUENCE [LARGE SCALE GENOMIC DNA]</scope>
    <source>
        <strain evidence="7 8">S-16</strain>
    </source>
</reference>
<keyword evidence="2 4" id="KW-0472">Membrane</keyword>
<evidence type="ECO:0000256" key="1">
    <source>
        <dbReference type="ARBA" id="ARBA00004442"/>
    </source>
</evidence>
<dbReference type="InterPro" id="IPR036737">
    <property type="entry name" value="OmpA-like_sf"/>
</dbReference>
<feature type="signal peptide" evidence="5">
    <location>
        <begin position="1"/>
        <end position="24"/>
    </location>
</feature>
<accession>A0A3N7HSF7</accession>
<name>A0A3N7HSF7_9BURK</name>
<evidence type="ECO:0000256" key="3">
    <source>
        <dbReference type="ARBA" id="ARBA00023237"/>
    </source>
</evidence>
<keyword evidence="3" id="KW-0998">Cell outer membrane</keyword>
<dbReference type="PRINTS" id="PR01021">
    <property type="entry name" value="OMPADOMAIN"/>
</dbReference>
<dbReference type="CDD" id="cd07185">
    <property type="entry name" value="OmpA_C-like"/>
    <property type="match status" value="1"/>
</dbReference>
<dbReference type="PANTHER" id="PTHR30329">
    <property type="entry name" value="STATOR ELEMENT OF FLAGELLAR MOTOR COMPLEX"/>
    <property type="match status" value="1"/>
</dbReference>
<dbReference type="Gene3D" id="3.40.1520.20">
    <property type="match status" value="1"/>
</dbReference>
<proteinExistence type="predicted"/>
<comment type="subcellular location">
    <subcellularLocation>
        <location evidence="1">Cell outer membrane</location>
    </subcellularLocation>
</comment>
<dbReference type="OrthoDB" id="345640at2"/>
<dbReference type="SUPFAM" id="SSF103088">
    <property type="entry name" value="OmpA-like"/>
    <property type="match status" value="1"/>
</dbReference>
<dbReference type="PROSITE" id="PS51123">
    <property type="entry name" value="OMPA_2"/>
    <property type="match status" value="1"/>
</dbReference>
<reference evidence="7 8" key="1">
    <citation type="submission" date="2018-08" db="EMBL/GenBank/DDBJ databases">
        <authorList>
            <person name="Khan S.A."/>
            <person name="Jeon C.O."/>
            <person name="Chun B.H."/>
            <person name="Jeong S.E."/>
        </authorList>
    </citation>
    <scope>NUCLEOTIDE SEQUENCE [LARGE SCALE GENOMIC DNA]</scope>
    <source>
        <strain evidence="7 8">S-16</strain>
    </source>
</reference>
<evidence type="ECO:0000256" key="5">
    <source>
        <dbReference type="SAM" id="SignalP"/>
    </source>
</evidence>
<dbReference type="Pfam" id="PF00691">
    <property type="entry name" value="OmpA"/>
    <property type="match status" value="1"/>
</dbReference>
<dbReference type="InterPro" id="IPR006665">
    <property type="entry name" value="OmpA-like"/>
</dbReference>
<dbReference type="Gene3D" id="3.30.1330.60">
    <property type="entry name" value="OmpA-like domain"/>
    <property type="match status" value="1"/>
</dbReference>
<sequence>MAAAFRQFACLGLLASVLSTQAFAAAPREPAAPGKVVVAGVVPDEATRQGILARTREIYGADRVVDQLGVSNLVAPPNWNQNVQKLISPDLKHVVRGQLKITGNVIDLTGEVENEATRQQVVSQMSAQLNPTYTVRNGLRVSAAGQDVVDATLANRIIEFEPGNSTLTTNGLQVLDLLVPVLQKLPGRKFEVIGHTDAQGGRSHNIALSAARADSVKAYLASKGIAAELVQTSGVGPDRPVAPNDTAEGRARNRRIELRVMQ</sequence>
<dbReference type="InterPro" id="IPR006664">
    <property type="entry name" value="OMP_bac"/>
</dbReference>
<evidence type="ECO:0000259" key="6">
    <source>
        <dbReference type="PROSITE" id="PS51123"/>
    </source>
</evidence>
<organism evidence="7 8">
    <name type="scientific">Piscinibacter terrae</name>
    <dbReference type="NCBI Taxonomy" id="2496871"/>
    <lineage>
        <taxon>Bacteria</taxon>
        <taxon>Pseudomonadati</taxon>
        <taxon>Pseudomonadota</taxon>
        <taxon>Betaproteobacteria</taxon>
        <taxon>Burkholderiales</taxon>
        <taxon>Sphaerotilaceae</taxon>
        <taxon>Piscinibacter</taxon>
    </lineage>
</organism>
<dbReference type="PANTHER" id="PTHR30329:SF21">
    <property type="entry name" value="LIPOPROTEIN YIAD-RELATED"/>
    <property type="match status" value="1"/>
</dbReference>
<dbReference type="InterPro" id="IPR050330">
    <property type="entry name" value="Bact_OuterMem_StrucFunc"/>
</dbReference>
<dbReference type="EMBL" id="QUSW01000004">
    <property type="protein sequence ID" value="RQP23761.1"/>
    <property type="molecule type" value="Genomic_DNA"/>
</dbReference>
<evidence type="ECO:0000256" key="2">
    <source>
        <dbReference type="ARBA" id="ARBA00023136"/>
    </source>
</evidence>
<evidence type="ECO:0000313" key="7">
    <source>
        <dbReference type="EMBL" id="RQP23761.1"/>
    </source>
</evidence>
<gene>
    <name evidence="7" type="ORF">DZC73_16690</name>
</gene>
<keyword evidence="5" id="KW-0732">Signal</keyword>
<evidence type="ECO:0000256" key="4">
    <source>
        <dbReference type="PROSITE-ProRule" id="PRU00473"/>
    </source>
</evidence>
<evidence type="ECO:0000313" key="8">
    <source>
        <dbReference type="Proteomes" id="UP000267464"/>
    </source>
</evidence>
<dbReference type="AlphaFoldDB" id="A0A3N7HSF7"/>